<dbReference type="Pfam" id="PF12833">
    <property type="entry name" value="HTH_18"/>
    <property type="match status" value="1"/>
</dbReference>
<dbReference type="EMBL" id="FNNE01000006">
    <property type="protein sequence ID" value="SDX12481.1"/>
    <property type="molecule type" value="Genomic_DNA"/>
</dbReference>
<dbReference type="GO" id="GO:0003700">
    <property type="term" value="F:DNA-binding transcription factor activity"/>
    <property type="evidence" value="ECO:0007669"/>
    <property type="project" value="InterPro"/>
</dbReference>
<gene>
    <name evidence="5" type="ORF">SAMN04487960_106189</name>
</gene>
<evidence type="ECO:0000313" key="5">
    <source>
        <dbReference type="EMBL" id="SDX12481.1"/>
    </source>
</evidence>
<reference evidence="5 6" key="1">
    <citation type="submission" date="2016-10" db="EMBL/GenBank/DDBJ databases">
        <authorList>
            <person name="de Groot N.N."/>
        </authorList>
    </citation>
    <scope>NUCLEOTIDE SEQUENCE [LARGE SCALE GENOMIC DNA]</scope>
    <source>
        <strain evidence="5 6">CGMCC 1.7059</strain>
    </source>
</reference>
<dbReference type="PROSITE" id="PS01124">
    <property type="entry name" value="HTH_ARAC_FAMILY_2"/>
    <property type="match status" value="1"/>
</dbReference>
<dbReference type="STRING" id="488533.SAMN04487960_106189"/>
<accession>A0A1H2Z569</accession>
<dbReference type="GO" id="GO:0043565">
    <property type="term" value="F:sequence-specific DNA binding"/>
    <property type="evidence" value="ECO:0007669"/>
    <property type="project" value="InterPro"/>
</dbReference>
<organism evidence="5 6">
    <name type="scientific">Marinobacter mobilis</name>
    <dbReference type="NCBI Taxonomy" id="488533"/>
    <lineage>
        <taxon>Bacteria</taxon>
        <taxon>Pseudomonadati</taxon>
        <taxon>Pseudomonadota</taxon>
        <taxon>Gammaproteobacteria</taxon>
        <taxon>Pseudomonadales</taxon>
        <taxon>Marinobacteraceae</taxon>
        <taxon>Marinobacter</taxon>
    </lineage>
</organism>
<feature type="domain" description="HTH araC/xylS-type" evidence="4">
    <location>
        <begin position="156"/>
        <end position="259"/>
    </location>
</feature>
<dbReference type="PANTHER" id="PTHR46796:SF13">
    <property type="entry name" value="HTH-TYPE TRANSCRIPTIONAL ACTIVATOR RHAS"/>
    <property type="match status" value="1"/>
</dbReference>
<keyword evidence="6" id="KW-1185">Reference proteome</keyword>
<evidence type="ECO:0000256" key="3">
    <source>
        <dbReference type="ARBA" id="ARBA00023163"/>
    </source>
</evidence>
<dbReference type="InterPro" id="IPR050204">
    <property type="entry name" value="AraC_XylS_family_regulators"/>
</dbReference>
<name>A0A1H2Z569_9GAMM</name>
<dbReference type="Proteomes" id="UP000199675">
    <property type="component" value="Unassembled WGS sequence"/>
</dbReference>
<dbReference type="InterPro" id="IPR018060">
    <property type="entry name" value="HTH_AraC"/>
</dbReference>
<dbReference type="PANTHER" id="PTHR46796">
    <property type="entry name" value="HTH-TYPE TRANSCRIPTIONAL ACTIVATOR RHAS-RELATED"/>
    <property type="match status" value="1"/>
</dbReference>
<protein>
    <submittedName>
        <fullName evidence="5">AraC-type DNA-binding protein</fullName>
    </submittedName>
</protein>
<dbReference type="Gene3D" id="1.10.10.60">
    <property type="entry name" value="Homeodomain-like"/>
    <property type="match status" value="1"/>
</dbReference>
<evidence type="ECO:0000256" key="2">
    <source>
        <dbReference type="ARBA" id="ARBA00023125"/>
    </source>
</evidence>
<evidence type="ECO:0000259" key="4">
    <source>
        <dbReference type="PROSITE" id="PS01124"/>
    </source>
</evidence>
<evidence type="ECO:0000256" key="1">
    <source>
        <dbReference type="ARBA" id="ARBA00023015"/>
    </source>
</evidence>
<dbReference type="SMART" id="SM00342">
    <property type="entry name" value="HTH_ARAC"/>
    <property type="match status" value="1"/>
</dbReference>
<keyword evidence="3" id="KW-0804">Transcription</keyword>
<proteinExistence type="predicted"/>
<evidence type="ECO:0000313" key="6">
    <source>
        <dbReference type="Proteomes" id="UP000199675"/>
    </source>
</evidence>
<dbReference type="AlphaFoldDB" id="A0A1H2Z569"/>
<keyword evidence="1" id="KW-0805">Transcription regulation</keyword>
<keyword evidence="2 5" id="KW-0238">DNA-binding</keyword>
<sequence length="261" mass="28597">MLYQGLIKCAHKEVDLNATLYLCPGLLLVTGEALDAGVHSHHALQVVWPVGVCELALAGVVETAPVVLAAGVEHRLTMSQGLVMLVEPQSDWGERLAEYLDGQDVRQLVGLPDLVSVLDDEEDLVAVLRSLANALEWSAWEGAGQSSGAPADGRIARLLERLDGCFRDQCVKPDHWRASEVAAWLNLSESRFLHLFREQMGIAWRPYLLWRRLLCAVNSMSGGRSATEAAHEAGFSDSAHLSRTFSKSFGLSIREALAIFR</sequence>